<accession>A0ABQ9I113</accession>
<feature type="region of interest" description="Disordered" evidence="1">
    <location>
        <begin position="1"/>
        <end position="35"/>
    </location>
</feature>
<reference evidence="2 3" key="1">
    <citation type="submission" date="2023-02" db="EMBL/GenBank/DDBJ databases">
        <title>LHISI_Scaffold_Assembly.</title>
        <authorList>
            <person name="Stuart O.P."/>
            <person name="Cleave R."/>
            <person name="Magrath M.J.L."/>
            <person name="Mikheyev A.S."/>
        </authorList>
    </citation>
    <scope>NUCLEOTIDE SEQUENCE [LARGE SCALE GENOMIC DNA]</scope>
    <source>
        <strain evidence="2">Daus_M_001</strain>
        <tissue evidence="2">Leg muscle</tissue>
    </source>
</reference>
<dbReference type="Proteomes" id="UP001159363">
    <property type="component" value="Chromosome 3"/>
</dbReference>
<evidence type="ECO:0000313" key="2">
    <source>
        <dbReference type="EMBL" id="KAJ8890314.1"/>
    </source>
</evidence>
<proteinExistence type="predicted"/>
<evidence type="ECO:0000313" key="3">
    <source>
        <dbReference type="Proteomes" id="UP001159363"/>
    </source>
</evidence>
<keyword evidence="3" id="KW-1185">Reference proteome</keyword>
<name>A0ABQ9I113_9NEOP</name>
<gene>
    <name evidence="2" type="ORF">PR048_009822</name>
</gene>
<organism evidence="2 3">
    <name type="scientific">Dryococelus australis</name>
    <dbReference type="NCBI Taxonomy" id="614101"/>
    <lineage>
        <taxon>Eukaryota</taxon>
        <taxon>Metazoa</taxon>
        <taxon>Ecdysozoa</taxon>
        <taxon>Arthropoda</taxon>
        <taxon>Hexapoda</taxon>
        <taxon>Insecta</taxon>
        <taxon>Pterygota</taxon>
        <taxon>Neoptera</taxon>
        <taxon>Polyneoptera</taxon>
        <taxon>Phasmatodea</taxon>
        <taxon>Verophasmatodea</taxon>
        <taxon>Anareolatae</taxon>
        <taxon>Phasmatidae</taxon>
        <taxon>Eurycanthinae</taxon>
        <taxon>Dryococelus</taxon>
    </lineage>
</organism>
<protein>
    <submittedName>
        <fullName evidence="2">Uncharacterized protein</fullName>
    </submittedName>
</protein>
<evidence type="ECO:0000256" key="1">
    <source>
        <dbReference type="SAM" id="MobiDB-lite"/>
    </source>
</evidence>
<sequence>MKGRGKRQIPENTRQPTASSGTIPTCENPVTRPGIEPGSPWWEARMLIAQPQRPPTSVSVLAPHLGESGSIPGGVTPRFLHVGIMTDDDAGRRVFWGISRFPCPFVPALLDTRLASPSSALKASIQFHQNILASSLDVSESLAGERRPVTPASLAAVDIHGIPRSEATGHGRIVPGRGGVGVIHLPRRRTADSVPAAAPGRNSVLALGETAIATARSRQRNIAAPHKAIADNGQDTVAQREVGADGREPKQNETNRAGARGGEAISGVLEGIRFGSRRTIRSDRRCEVVVQRGCATPASGCPGPGFESALESTIFILFLDEKSGRYDGFTATHYESAIATSRGTLTGVQCSRSAAHTHIISHVRILEDGSGKGDSGLPSTPHHSFQAQITELALRLPVDNAPLRDFQRRIYNRMAKY</sequence>
<feature type="compositionally biased region" description="Polar residues" evidence="1">
    <location>
        <begin position="10"/>
        <end position="25"/>
    </location>
</feature>
<dbReference type="EMBL" id="JARBHB010000003">
    <property type="protein sequence ID" value="KAJ8890314.1"/>
    <property type="molecule type" value="Genomic_DNA"/>
</dbReference>
<comment type="caution">
    <text evidence="2">The sequence shown here is derived from an EMBL/GenBank/DDBJ whole genome shotgun (WGS) entry which is preliminary data.</text>
</comment>